<dbReference type="AlphaFoldDB" id="A0A6L2MAX3"/>
<dbReference type="Pfam" id="PF24626">
    <property type="entry name" value="SH3_Tf2-1"/>
    <property type="match status" value="1"/>
</dbReference>
<reference evidence="3" key="1">
    <citation type="journal article" date="2019" name="Sci. Rep.">
        <title>Draft genome of Tanacetum cinerariifolium, the natural source of mosquito coil.</title>
        <authorList>
            <person name="Yamashiro T."/>
            <person name="Shiraishi A."/>
            <person name="Satake H."/>
            <person name="Nakayama K."/>
        </authorList>
    </citation>
    <scope>NUCLEOTIDE SEQUENCE</scope>
</reference>
<dbReference type="EMBL" id="BKCJ010006104">
    <property type="protein sequence ID" value="GEU70397.1"/>
    <property type="molecule type" value="Genomic_DNA"/>
</dbReference>
<dbReference type="PANTHER" id="PTHR46148:SF57">
    <property type="entry name" value="OS12G0499874 PROTEIN"/>
    <property type="match status" value="1"/>
</dbReference>
<accession>A0A6L2MAX3</accession>
<protein>
    <recommendedName>
        <fullName evidence="2">Tf2-1-like SH3-like domain-containing protein</fullName>
    </recommendedName>
</protein>
<dbReference type="PANTHER" id="PTHR46148">
    <property type="entry name" value="CHROMO DOMAIN-CONTAINING PROTEIN"/>
    <property type="match status" value="1"/>
</dbReference>
<feature type="domain" description="Tf2-1-like SH3-like" evidence="2">
    <location>
        <begin position="188"/>
        <end position="248"/>
    </location>
</feature>
<sequence>MENPPPNDLNANLPEDEPVQPEHAPAMLGFTPVMLNIPNNNGWIEWDVPQRGEMDEPMVDPGFNEEEMDDDDDVWDEDDEWRMDLVTPPRATVTVLSTYEMDNLEYRHGVLTRKMEAMSNAKVADSIAIGEIFPRVATIEGQVQEMASQAVQLVSKLEEMETRVHQDTKKPDTDIEKDFLKVRRLPKWMKVSPWKGVIRFGKHVKLSPWYVRLFKIIDRIGLVAYKLELPDELHGIQNTFHVSNLKKCLTDGDYAYACLDGSMA</sequence>
<evidence type="ECO:0000259" key="2">
    <source>
        <dbReference type="Pfam" id="PF24626"/>
    </source>
</evidence>
<feature type="region of interest" description="Disordered" evidence="1">
    <location>
        <begin position="1"/>
        <end position="23"/>
    </location>
</feature>
<comment type="caution">
    <text evidence="3">The sequence shown here is derived from an EMBL/GenBank/DDBJ whole genome shotgun (WGS) entry which is preliminary data.</text>
</comment>
<evidence type="ECO:0000313" key="3">
    <source>
        <dbReference type="EMBL" id="GEU70397.1"/>
    </source>
</evidence>
<dbReference type="InterPro" id="IPR056924">
    <property type="entry name" value="SH3_Tf2-1"/>
</dbReference>
<gene>
    <name evidence="3" type="ORF">Tci_042375</name>
</gene>
<proteinExistence type="predicted"/>
<name>A0A6L2MAX3_TANCI</name>
<organism evidence="3">
    <name type="scientific">Tanacetum cinerariifolium</name>
    <name type="common">Dalmatian daisy</name>
    <name type="synonym">Chrysanthemum cinerariifolium</name>
    <dbReference type="NCBI Taxonomy" id="118510"/>
    <lineage>
        <taxon>Eukaryota</taxon>
        <taxon>Viridiplantae</taxon>
        <taxon>Streptophyta</taxon>
        <taxon>Embryophyta</taxon>
        <taxon>Tracheophyta</taxon>
        <taxon>Spermatophyta</taxon>
        <taxon>Magnoliopsida</taxon>
        <taxon>eudicotyledons</taxon>
        <taxon>Gunneridae</taxon>
        <taxon>Pentapetalae</taxon>
        <taxon>asterids</taxon>
        <taxon>campanulids</taxon>
        <taxon>Asterales</taxon>
        <taxon>Asteraceae</taxon>
        <taxon>Asteroideae</taxon>
        <taxon>Anthemideae</taxon>
        <taxon>Anthemidinae</taxon>
        <taxon>Tanacetum</taxon>
    </lineage>
</organism>
<evidence type="ECO:0000256" key="1">
    <source>
        <dbReference type="SAM" id="MobiDB-lite"/>
    </source>
</evidence>